<name>A0A8H6WNW8_9AGAR</name>
<organism evidence="2 3">
    <name type="scientific">Mycena sanguinolenta</name>
    <dbReference type="NCBI Taxonomy" id="230812"/>
    <lineage>
        <taxon>Eukaryota</taxon>
        <taxon>Fungi</taxon>
        <taxon>Dikarya</taxon>
        <taxon>Basidiomycota</taxon>
        <taxon>Agaricomycotina</taxon>
        <taxon>Agaricomycetes</taxon>
        <taxon>Agaricomycetidae</taxon>
        <taxon>Agaricales</taxon>
        <taxon>Marasmiineae</taxon>
        <taxon>Mycenaceae</taxon>
        <taxon>Mycena</taxon>
    </lineage>
</organism>
<protein>
    <submittedName>
        <fullName evidence="2">Uncharacterized protein</fullName>
    </submittedName>
</protein>
<evidence type="ECO:0000313" key="3">
    <source>
        <dbReference type="Proteomes" id="UP000623467"/>
    </source>
</evidence>
<dbReference type="EMBL" id="JACAZH010000127">
    <property type="protein sequence ID" value="KAF7324241.1"/>
    <property type="molecule type" value="Genomic_DNA"/>
</dbReference>
<dbReference type="AlphaFoldDB" id="A0A8H6WNW8"/>
<proteinExistence type="predicted"/>
<keyword evidence="3" id="KW-1185">Reference proteome</keyword>
<accession>A0A8H6WNW8</accession>
<evidence type="ECO:0000256" key="1">
    <source>
        <dbReference type="SAM" id="MobiDB-lite"/>
    </source>
</evidence>
<dbReference type="Proteomes" id="UP000623467">
    <property type="component" value="Unassembled WGS sequence"/>
</dbReference>
<reference evidence="2" key="1">
    <citation type="submission" date="2020-05" db="EMBL/GenBank/DDBJ databases">
        <title>Mycena genomes resolve the evolution of fungal bioluminescence.</title>
        <authorList>
            <person name="Tsai I.J."/>
        </authorList>
    </citation>
    <scope>NUCLEOTIDE SEQUENCE</scope>
    <source>
        <strain evidence="2">160909Yilan</strain>
    </source>
</reference>
<comment type="caution">
    <text evidence="2">The sequence shown here is derived from an EMBL/GenBank/DDBJ whole genome shotgun (WGS) entry which is preliminary data.</text>
</comment>
<evidence type="ECO:0000313" key="2">
    <source>
        <dbReference type="EMBL" id="KAF7324241.1"/>
    </source>
</evidence>
<sequence>MAREMPYNAYAQSTRAPDLAYTHRSDVGCLLALHSGPLCSPPLASPFLYPLLALSGHHHARLSSSQLSASLFRYSGLDSQNRIGESLQSRTLAARFPPSPPPSSRLLPLSIRLANQFFHLSRRIPLLPAAPRLTASTASSASRAATSTPRCRTYPTPTPPLRTRTLSSSSASTPPMAPLPTLQPTVHGHSQVLSSLGPVQQWRLRVGRGVADWNGPGTRRAERAGAATGDSCSAMYISIGVGDDADADADADKDAASAGRVMVDAMRAGMHYLWDVDVDAGGPRVHQPLDSRRTQRFAS</sequence>
<feature type="region of interest" description="Disordered" evidence="1">
    <location>
        <begin position="135"/>
        <end position="176"/>
    </location>
</feature>
<gene>
    <name evidence="2" type="ORF">MSAN_02530700</name>
</gene>